<comment type="caution">
    <text evidence="1">The sequence shown here is derived from an EMBL/GenBank/DDBJ whole genome shotgun (WGS) entry which is preliminary data.</text>
</comment>
<dbReference type="Proteomes" id="UP001299970">
    <property type="component" value="Unassembled WGS sequence"/>
</dbReference>
<evidence type="ECO:0008006" key="3">
    <source>
        <dbReference type="Google" id="ProtNLM"/>
    </source>
</evidence>
<sequence>MEHLPYIDEHAVPTGASRDAVWSALVHVLHHKMTGATHFARLLGADPARGTPTFEGRPGETVPGFRVIDAEPGRRLTLQGRHHFSRYRLTFLLDDDRLRAQSHGAFPGPHGALYRAAVISSGGHRIITRGMLQQIGKRARHAQREKP</sequence>
<accession>A0ABS9TGY0</accession>
<keyword evidence="2" id="KW-1185">Reference proteome</keyword>
<gene>
    <name evidence="1" type="ORF">MMF94_19110</name>
</gene>
<evidence type="ECO:0000313" key="2">
    <source>
        <dbReference type="Proteomes" id="UP001299970"/>
    </source>
</evidence>
<organism evidence="1 2">
    <name type="scientific">Pseudonocardia alaniniphila</name>
    <dbReference type="NCBI Taxonomy" id="75291"/>
    <lineage>
        <taxon>Bacteria</taxon>
        <taxon>Bacillati</taxon>
        <taxon>Actinomycetota</taxon>
        <taxon>Actinomycetes</taxon>
        <taxon>Pseudonocardiales</taxon>
        <taxon>Pseudonocardiaceae</taxon>
        <taxon>Pseudonocardia</taxon>
    </lineage>
</organism>
<dbReference type="RefSeq" id="WP_241038348.1">
    <property type="nucleotide sequence ID" value="NZ_BAAAJF010000012.1"/>
</dbReference>
<proteinExistence type="predicted"/>
<name>A0ABS9TGY0_9PSEU</name>
<evidence type="ECO:0000313" key="1">
    <source>
        <dbReference type="EMBL" id="MCH6167802.1"/>
    </source>
</evidence>
<dbReference type="EMBL" id="JAKXMK010000016">
    <property type="protein sequence ID" value="MCH6167802.1"/>
    <property type="molecule type" value="Genomic_DNA"/>
</dbReference>
<reference evidence="1 2" key="1">
    <citation type="submission" date="2022-03" db="EMBL/GenBank/DDBJ databases">
        <title>Pseudonocardia alaer sp. nov., a novel actinomycete isolated from reed forest soil.</title>
        <authorList>
            <person name="Wang L."/>
        </authorList>
    </citation>
    <scope>NUCLEOTIDE SEQUENCE [LARGE SCALE GENOMIC DNA]</scope>
    <source>
        <strain evidence="1 2">Y-16303</strain>
    </source>
</reference>
<protein>
    <recommendedName>
        <fullName evidence="3">Polyketide cyclase/dehydrase/lipid transport protein</fullName>
    </recommendedName>
</protein>